<comment type="caution">
    <text evidence="3">The sequence shown here is derived from an EMBL/GenBank/DDBJ whole genome shotgun (WGS) entry which is preliminary data.</text>
</comment>
<accession>A0A835LPT4</accession>
<keyword evidence="4" id="KW-1185">Reference proteome</keyword>
<feature type="domain" description="Retrotransposon gag" evidence="2">
    <location>
        <begin position="109"/>
        <end position="202"/>
    </location>
</feature>
<dbReference type="InterPro" id="IPR005162">
    <property type="entry name" value="Retrotrans_gag_dom"/>
</dbReference>
<proteinExistence type="predicted"/>
<feature type="compositionally biased region" description="Polar residues" evidence="1">
    <location>
        <begin position="252"/>
        <end position="261"/>
    </location>
</feature>
<dbReference type="AlphaFoldDB" id="A0A835LPT4"/>
<evidence type="ECO:0000313" key="3">
    <source>
        <dbReference type="EMBL" id="KAF9600382.1"/>
    </source>
</evidence>
<evidence type="ECO:0000259" key="2">
    <source>
        <dbReference type="Pfam" id="PF03732"/>
    </source>
</evidence>
<dbReference type="EMBL" id="JADFTS010000006">
    <property type="protein sequence ID" value="KAF9600382.1"/>
    <property type="molecule type" value="Genomic_DNA"/>
</dbReference>
<feature type="region of interest" description="Disordered" evidence="1">
    <location>
        <begin position="252"/>
        <end position="292"/>
    </location>
</feature>
<sequence>MEARFELSEKKMDNRFDQLFKLLNDKGKSTVAMGLPSGSQTPIATTTDVEHSTNGLRQRTPVDMDDFGKFLKNPRLDFPRFDGVNPRAWVCKGNQFFYIHPMEESTKVKVASLYLEGKADSWFLEYQEGKEIIEWTELTEQICKRFEEVGQDNYVGNFNKLVQTDTIEEYYERFETLKAIMVSKNKELTEEYFVLNFLSGLKDEIRTSVQMFKPTNLHHAWYFARMQESALEAQFKKTKPVVKTFPSTTSYFSSNNNPNKQISSPTITPKSPSTSKLTLHTNTPTTQTPCLPPIKRLTSTQMKIRREKGLCYNCEEQYRHGHICKTQSLYMLMGTEEKDGEEDQHTETKDEQSLQQIETNMEISLHALTRNVGQNTIRIQGMIKK</sequence>
<dbReference type="Proteomes" id="UP000631114">
    <property type="component" value="Unassembled WGS sequence"/>
</dbReference>
<feature type="compositionally biased region" description="Low complexity" evidence="1">
    <location>
        <begin position="262"/>
        <end position="289"/>
    </location>
</feature>
<dbReference type="Pfam" id="PF03732">
    <property type="entry name" value="Retrotrans_gag"/>
    <property type="match status" value="1"/>
</dbReference>
<dbReference type="PANTHER" id="PTHR33223">
    <property type="entry name" value="CCHC-TYPE DOMAIN-CONTAINING PROTEIN"/>
    <property type="match status" value="1"/>
</dbReference>
<reference evidence="3 4" key="1">
    <citation type="submission" date="2020-10" db="EMBL/GenBank/DDBJ databases">
        <title>The Coptis chinensis genome and diversification of protoberbering-type alkaloids.</title>
        <authorList>
            <person name="Wang B."/>
            <person name="Shu S."/>
            <person name="Song C."/>
            <person name="Liu Y."/>
        </authorList>
    </citation>
    <scope>NUCLEOTIDE SEQUENCE [LARGE SCALE GENOMIC DNA]</scope>
    <source>
        <strain evidence="3">HL-2020</strain>
        <tissue evidence="3">Leaf</tissue>
    </source>
</reference>
<dbReference type="PANTHER" id="PTHR33223:SF6">
    <property type="entry name" value="CCHC-TYPE DOMAIN-CONTAINING PROTEIN"/>
    <property type="match status" value="1"/>
</dbReference>
<evidence type="ECO:0000313" key="4">
    <source>
        <dbReference type="Proteomes" id="UP000631114"/>
    </source>
</evidence>
<gene>
    <name evidence="3" type="ORF">IFM89_008617</name>
</gene>
<name>A0A835LPT4_9MAGN</name>
<protein>
    <recommendedName>
        <fullName evidence="2">Retrotransposon gag domain-containing protein</fullName>
    </recommendedName>
</protein>
<dbReference type="OrthoDB" id="1738534at2759"/>
<organism evidence="3 4">
    <name type="scientific">Coptis chinensis</name>
    <dbReference type="NCBI Taxonomy" id="261450"/>
    <lineage>
        <taxon>Eukaryota</taxon>
        <taxon>Viridiplantae</taxon>
        <taxon>Streptophyta</taxon>
        <taxon>Embryophyta</taxon>
        <taxon>Tracheophyta</taxon>
        <taxon>Spermatophyta</taxon>
        <taxon>Magnoliopsida</taxon>
        <taxon>Ranunculales</taxon>
        <taxon>Ranunculaceae</taxon>
        <taxon>Coptidoideae</taxon>
        <taxon>Coptis</taxon>
    </lineage>
</organism>
<evidence type="ECO:0000256" key="1">
    <source>
        <dbReference type="SAM" id="MobiDB-lite"/>
    </source>
</evidence>